<keyword evidence="2" id="KW-0812">Transmembrane</keyword>
<proteinExistence type="predicted"/>
<sequence>MVAEVMSPLVTSALRLVVITMLFAANCGAVCRTYRLPKYRGVLSYKWITVLSILILNLTYLSFIWAPFTITTFKHNLQDLRAVHRPGGATEQIQVPSTYILAYLENRNGTLVQETKLGTVLGETNYGQLVLPEGNGPQDLITVSFDKLKKFESNLAPPAQPRRSRLGDSLNQWIIHVQDLITSSFVYSLILLTVMRRAMADKYLVLGSLQVSLSSFLLAMLPIPLVLATRELANTSNLFALHTSEVSKSGYTMYSIICDVNITQNYVVSLFLECAVVLLVAAVLLVVTQRRIKFAFSSTEEDGCESVQVEDVACKFVMSLGAGWAWPLKPVLVTILFCIHGTHWSNVVCWLANMVVAIPVVFMPLAVFLSRPEEHNGCTVYNVFENDAENTEAIEEKHYMDQSTETEIECDAEDVCWYHAGSPHSLSPPPAYHTEGASLSLPQPHFSRKRHASEADVRLPVVAYEELLVRCVVLSPIHSPPDSSHALQFPAGESEGSLRPPRLPLAREGKL</sequence>
<evidence type="ECO:0000256" key="1">
    <source>
        <dbReference type="SAM" id="MobiDB-lite"/>
    </source>
</evidence>
<name>A0AAW0SIE8_SCYPA</name>
<comment type="caution">
    <text evidence="3">The sequence shown here is derived from an EMBL/GenBank/DDBJ whole genome shotgun (WGS) entry which is preliminary data.</text>
</comment>
<feature type="region of interest" description="Disordered" evidence="1">
    <location>
        <begin position="481"/>
        <end position="511"/>
    </location>
</feature>
<organism evidence="3 4">
    <name type="scientific">Scylla paramamosain</name>
    <name type="common">Mud crab</name>
    <dbReference type="NCBI Taxonomy" id="85552"/>
    <lineage>
        <taxon>Eukaryota</taxon>
        <taxon>Metazoa</taxon>
        <taxon>Ecdysozoa</taxon>
        <taxon>Arthropoda</taxon>
        <taxon>Crustacea</taxon>
        <taxon>Multicrustacea</taxon>
        <taxon>Malacostraca</taxon>
        <taxon>Eumalacostraca</taxon>
        <taxon>Eucarida</taxon>
        <taxon>Decapoda</taxon>
        <taxon>Pleocyemata</taxon>
        <taxon>Brachyura</taxon>
        <taxon>Eubrachyura</taxon>
        <taxon>Portunoidea</taxon>
        <taxon>Portunidae</taxon>
        <taxon>Portuninae</taxon>
        <taxon>Scylla</taxon>
    </lineage>
</organism>
<keyword evidence="2" id="KW-1133">Transmembrane helix</keyword>
<feature type="transmembrane region" description="Helical" evidence="2">
    <location>
        <begin position="43"/>
        <end position="66"/>
    </location>
</feature>
<feature type="transmembrane region" description="Helical" evidence="2">
    <location>
        <begin position="266"/>
        <end position="287"/>
    </location>
</feature>
<feature type="transmembrane region" description="Helical" evidence="2">
    <location>
        <begin position="12"/>
        <end position="31"/>
    </location>
</feature>
<dbReference type="Proteomes" id="UP001487740">
    <property type="component" value="Unassembled WGS sequence"/>
</dbReference>
<feature type="transmembrane region" description="Helical" evidence="2">
    <location>
        <begin position="173"/>
        <end position="192"/>
    </location>
</feature>
<evidence type="ECO:0000313" key="4">
    <source>
        <dbReference type="Proteomes" id="UP001487740"/>
    </source>
</evidence>
<keyword evidence="2" id="KW-0472">Membrane</keyword>
<evidence type="ECO:0000313" key="3">
    <source>
        <dbReference type="EMBL" id="KAK8375184.1"/>
    </source>
</evidence>
<accession>A0AAW0SIE8</accession>
<reference evidence="3 4" key="1">
    <citation type="submission" date="2023-03" db="EMBL/GenBank/DDBJ databases">
        <title>High-quality genome of Scylla paramamosain provides insights in environmental adaptation.</title>
        <authorList>
            <person name="Zhang L."/>
        </authorList>
    </citation>
    <scope>NUCLEOTIDE SEQUENCE [LARGE SCALE GENOMIC DNA]</scope>
    <source>
        <strain evidence="3">LZ_2023a</strain>
        <tissue evidence="3">Muscle</tissue>
    </source>
</reference>
<feature type="transmembrane region" description="Helical" evidence="2">
    <location>
        <begin position="204"/>
        <end position="227"/>
    </location>
</feature>
<gene>
    <name evidence="3" type="ORF">O3P69_012768</name>
</gene>
<dbReference type="EMBL" id="JARAKH010000061">
    <property type="protein sequence ID" value="KAK8375185.1"/>
    <property type="molecule type" value="Genomic_DNA"/>
</dbReference>
<keyword evidence="4" id="KW-1185">Reference proteome</keyword>
<feature type="transmembrane region" description="Helical" evidence="2">
    <location>
        <begin position="350"/>
        <end position="369"/>
    </location>
</feature>
<protein>
    <submittedName>
        <fullName evidence="3">Uncharacterized protein</fullName>
    </submittedName>
</protein>
<evidence type="ECO:0000256" key="2">
    <source>
        <dbReference type="SAM" id="Phobius"/>
    </source>
</evidence>
<dbReference type="EMBL" id="JARAKH010000061">
    <property type="protein sequence ID" value="KAK8375184.1"/>
    <property type="molecule type" value="Genomic_DNA"/>
</dbReference>
<dbReference type="AlphaFoldDB" id="A0AAW0SIE8"/>